<evidence type="ECO:0000256" key="1">
    <source>
        <dbReference type="SAM" id="MobiDB-lite"/>
    </source>
</evidence>
<sequence length="171" mass="18233">MTLEHRSDCHRAFRWREMPENGTHATIAEIATAEKINETYVGRVLRMTLRTVEAILNGRHPAGLLLNDPGCPSATFARVRWTPREDSASLSGEGVSRLPRSGAGGELSGDDPQSAGERPRWLCAFGGGLAAGQRQVEKSCCGTGGRAPGTSCAQGARWAAKAARELAAHPE</sequence>
<evidence type="ECO:0000313" key="3">
    <source>
        <dbReference type="Proteomes" id="UP000001953"/>
    </source>
</evidence>
<organism evidence="2 3">
    <name type="scientific">Nitrobacter hamburgensis (strain DSM 10229 / NCIMB 13809 / X14)</name>
    <dbReference type="NCBI Taxonomy" id="323097"/>
    <lineage>
        <taxon>Bacteria</taxon>
        <taxon>Pseudomonadati</taxon>
        <taxon>Pseudomonadota</taxon>
        <taxon>Alphaproteobacteria</taxon>
        <taxon>Hyphomicrobiales</taxon>
        <taxon>Nitrobacteraceae</taxon>
        <taxon>Nitrobacter</taxon>
    </lineage>
</organism>
<name>Q1QFU0_NITHX</name>
<accession>Q1QFU0</accession>
<geneLocation type="plasmid" evidence="3">
    <name>pNITHX1</name>
</geneLocation>
<dbReference type="AlphaFoldDB" id="Q1QFU0"/>
<reference evidence="3" key="1">
    <citation type="submission" date="2006-03" db="EMBL/GenBank/DDBJ databases">
        <title>Complete sequence of plasmid 1 of Nitrobacter hamburgensis X14.</title>
        <authorList>
            <consortium name="US DOE Joint Genome Institute"/>
            <person name="Copeland A."/>
            <person name="Lucas S."/>
            <person name="Lapidus A."/>
            <person name="Barry K."/>
            <person name="Detter J.C."/>
            <person name="Glavina del Rio T."/>
            <person name="Hammon N."/>
            <person name="Israni S."/>
            <person name="Dalin E."/>
            <person name="Tice H."/>
            <person name="Pitluck S."/>
            <person name="Chain P."/>
            <person name="Malfatti S."/>
            <person name="Shin M."/>
            <person name="Vergez L."/>
            <person name="Schmutz J."/>
            <person name="Larimer F."/>
            <person name="Land M."/>
            <person name="Hauser L."/>
            <person name="Kyrpides N."/>
            <person name="Ivanova N."/>
            <person name="Ward B."/>
            <person name="Arp D."/>
            <person name="Klotz M."/>
            <person name="Stein L."/>
            <person name="O'Mullan G."/>
            <person name="Starkenburg S."/>
            <person name="Sayavedra L."/>
            <person name="Poret-Peterson A.T."/>
            <person name="Gentry M.E."/>
            <person name="Bruce D."/>
            <person name="Richardson P."/>
        </authorList>
    </citation>
    <scope>NUCLEOTIDE SEQUENCE [LARGE SCALE GENOMIC DNA]</scope>
    <source>
        <strain evidence="3">DSM 10229 / NCIMB 13809 / X14</strain>
        <plasmid evidence="3">Plasmid pNITHX1</plasmid>
    </source>
</reference>
<keyword evidence="2" id="KW-0614">Plasmid</keyword>
<proteinExistence type="predicted"/>
<gene>
    <name evidence="2" type="ordered locus">Nham_4308</name>
</gene>
<dbReference type="KEGG" id="nha:Nham_4308"/>
<feature type="region of interest" description="Disordered" evidence="1">
    <location>
        <begin position="85"/>
        <end position="116"/>
    </location>
</feature>
<dbReference type="Proteomes" id="UP000001953">
    <property type="component" value="Plasmid 1"/>
</dbReference>
<evidence type="ECO:0000313" key="2">
    <source>
        <dbReference type="EMBL" id="ABE64907.1"/>
    </source>
</evidence>
<dbReference type="EMBL" id="CP000320">
    <property type="protein sequence ID" value="ABE64907.1"/>
    <property type="molecule type" value="Genomic_DNA"/>
</dbReference>
<dbReference type="HOGENOM" id="CLU_1561298_0_0_5"/>
<protein>
    <submittedName>
        <fullName evidence="2">Uncharacterized protein</fullName>
    </submittedName>
</protein>
<keyword evidence="3" id="KW-1185">Reference proteome</keyword>